<organism evidence="2 3">
    <name type="scientific">Pseudomonas syringae pv. actinidiae</name>
    <dbReference type="NCBI Taxonomy" id="103796"/>
    <lineage>
        <taxon>Bacteria</taxon>
        <taxon>Pseudomonadati</taxon>
        <taxon>Pseudomonadota</taxon>
        <taxon>Gammaproteobacteria</taxon>
        <taxon>Pseudomonadales</taxon>
        <taxon>Pseudomonadaceae</taxon>
        <taxon>Pseudomonas</taxon>
        <taxon>Pseudomonas syringae</taxon>
    </lineage>
</organism>
<dbReference type="AlphaFoldDB" id="A0AAN4Q6R5"/>
<evidence type="ECO:0000313" key="2">
    <source>
        <dbReference type="EMBL" id="GBH17931.1"/>
    </source>
</evidence>
<dbReference type="Proteomes" id="UP000248291">
    <property type="component" value="Unassembled WGS sequence"/>
</dbReference>
<comment type="caution">
    <text evidence="2">The sequence shown here is derived from an EMBL/GenBank/DDBJ whole genome shotgun (WGS) entry which is preliminary data.</text>
</comment>
<dbReference type="EMBL" id="BGKA01000129">
    <property type="protein sequence ID" value="GBH17931.1"/>
    <property type="molecule type" value="Genomic_DNA"/>
</dbReference>
<name>A0AAN4Q6R5_PSESF</name>
<accession>A0AAN4Q6R5</accession>
<gene>
    <name evidence="2" type="ORF">KPSA3_03908</name>
</gene>
<proteinExistence type="predicted"/>
<evidence type="ECO:0000256" key="1">
    <source>
        <dbReference type="SAM" id="MobiDB-lite"/>
    </source>
</evidence>
<feature type="region of interest" description="Disordered" evidence="1">
    <location>
        <begin position="1"/>
        <end position="23"/>
    </location>
</feature>
<reference evidence="2 3" key="1">
    <citation type="submission" date="2018-04" db="EMBL/GenBank/DDBJ databases">
        <title>Draft genome sequence of Pseudomonas syringae pv. actinidiae biovar 3 strains isolated from kiwifruit in Kagawa prefecture.</title>
        <authorList>
            <person name="Tabuchi M."/>
            <person name="Saito M."/>
            <person name="Fujiwara S."/>
            <person name="Sasa N."/>
            <person name="Akimitsu K."/>
            <person name="Gomi K."/>
            <person name="Konishi-Sugita S."/>
            <person name="Hamano K."/>
            <person name="Kataoka I."/>
        </authorList>
    </citation>
    <scope>NUCLEOTIDE SEQUENCE [LARGE SCALE GENOMIC DNA]</scope>
    <source>
        <strain evidence="2 3">MAFF212211</strain>
    </source>
</reference>
<protein>
    <submittedName>
        <fullName evidence="2">Glycogen synthase</fullName>
    </submittedName>
</protein>
<evidence type="ECO:0000313" key="3">
    <source>
        <dbReference type="Proteomes" id="UP000248291"/>
    </source>
</evidence>
<sequence length="72" mass="8073">MALTVEHHRRSARPERRVTRQVGGGAMKLSRHLRIADRIGPIFHHGIAVLHAVKRVDGDQAAIKQAMMQCTQ</sequence>